<name>A0A917S1I7_9ACTN</name>
<reference evidence="2" key="1">
    <citation type="journal article" date="2014" name="Int. J. Syst. Evol. Microbiol.">
        <title>Complete genome sequence of Corynebacterium casei LMG S-19264T (=DSM 44701T), isolated from a smear-ripened cheese.</title>
        <authorList>
            <consortium name="US DOE Joint Genome Institute (JGI-PGF)"/>
            <person name="Walter F."/>
            <person name="Albersmeier A."/>
            <person name="Kalinowski J."/>
            <person name="Ruckert C."/>
        </authorList>
    </citation>
    <scope>NUCLEOTIDE SEQUENCE</scope>
    <source>
        <strain evidence="2">CGMCC 4.7306</strain>
    </source>
</reference>
<dbReference type="AlphaFoldDB" id="A0A917S1I7"/>
<feature type="region of interest" description="Disordered" evidence="1">
    <location>
        <begin position="20"/>
        <end position="66"/>
    </location>
</feature>
<dbReference type="Proteomes" id="UP000613840">
    <property type="component" value="Unassembled WGS sequence"/>
</dbReference>
<reference evidence="2" key="2">
    <citation type="submission" date="2020-09" db="EMBL/GenBank/DDBJ databases">
        <authorList>
            <person name="Sun Q."/>
            <person name="Zhou Y."/>
        </authorList>
    </citation>
    <scope>NUCLEOTIDE SEQUENCE</scope>
    <source>
        <strain evidence="2">CGMCC 4.7306</strain>
    </source>
</reference>
<protein>
    <recommendedName>
        <fullName evidence="4">Peptidase MA superfamily protein</fullName>
    </recommendedName>
</protein>
<evidence type="ECO:0008006" key="4">
    <source>
        <dbReference type="Google" id="ProtNLM"/>
    </source>
</evidence>
<gene>
    <name evidence="2" type="ORF">GCM10011575_03180</name>
</gene>
<feature type="compositionally biased region" description="Low complexity" evidence="1">
    <location>
        <begin position="21"/>
        <end position="54"/>
    </location>
</feature>
<sequence length="442" mass="46623">MVALLTVALPVGLLTGCRTTSGSAPGQSPGAGSPSPVSRSDTTASTPNTTSPSPGAHPSRTASPTATNLGRLLTGLVATADQGNRSDFLALVSDRDPGFTSTAGMIFDNLRTISPDDLAFTATGKRRDVSTKRARILGADAYAAQVQVTWSVPGDRVPSNQRIWMTIIREHSELRWAGVVDGPSTPQPTPLWVLEPVHYAHRGAATVITGDGIDPGGWVTAANTAISHDVPRLRGADWNHQLVIIVPSNEHLVEQSLGVEQGADSALAGISWPDGSDPKDAPIRIMINKSGAASSLSTAIVLAHETVHVATRSPTSPSPSWLVEGYADQIAYLAYPQAAQLAAADVLSDVKRNGPPSRLPTEADFTAGSHDLNRTYAQAWLACHYLAATYGESKLWRFYAAVDASRDGAIAGPARTVFGISSHQLVTGWQHYLQTAAKRGRI</sequence>
<keyword evidence="3" id="KW-1185">Reference proteome</keyword>
<comment type="caution">
    <text evidence="2">The sequence shown here is derived from an EMBL/GenBank/DDBJ whole genome shotgun (WGS) entry which is preliminary data.</text>
</comment>
<dbReference type="EMBL" id="BMMZ01000001">
    <property type="protein sequence ID" value="GGL48615.1"/>
    <property type="molecule type" value="Genomic_DNA"/>
</dbReference>
<organism evidence="2 3">
    <name type="scientific">Microlunatus endophyticus</name>
    <dbReference type="NCBI Taxonomy" id="1716077"/>
    <lineage>
        <taxon>Bacteria</taxon>
        <taxon>Bacillati</taxon>
        <taxon>Actinomycetota</taxon>
        <taxon>Actinomycetes</taxon>
        <taxon>Propionibacteriales</taxon>
        <taxon>Propionibacteriaceae</taxon>
        <taxon>Microlunatus</taxon>
    </lineage>
</organism>
<evidence type="ECO:0000256" key="1">
    <source>
        <dbReference type="SAM" id="MobiDB-lite"/>
    </source>
</evidence>
<evidence type="ECO:0000313" key="3">
    <source>
        <dbReference type="Proteomes" id="UP000613840"/>
    </source>
</evidence>
<proteinExistence type="predicted"/>
<evidence type="ECO:0000313" key="2">
    <source>
        <dbReference type="EMBL" id="GGL48615.1"/>
    </source>
</evidence>
<accession>A0A917S1I7</accession>